<dbReference type="EMBL" id="VSRR010000282">
    <property type="protein sequence ID" value="MPC13448.1"/>
    <property type="molecule type" value="Genomic_DNA"/>
</dbReference>
<proteinExistence type="predicted"/>
<reference evidence="1 2" key="1">
    <citation type="submission" date="2019-05" db="EMBL/GenBank/DDBJ databases">
        <title>Another draft genome of Portunus trituberculatus and its Hox gene families provides insights of decapod evolution.</title>
        <authorList>
            <person name="Jeong J.-H."/>
            <person name="Song I."/>
            <person name="Kim S."/>
            <person name="Choi T."/>
            <person name="Kim D."/>
            <person name="Ryu S."/>
            <person name="Kim W."/>
        </authorList>
    </citation>
    <scope>NUCLEOTIDE SEQUENCE [LARGE SCALE GENOMIC DNA]</scope>
    <source>
        <tissue evidence="1">Muscle</tissue>
    </source>
</reference>
<evidence type="ECO:0000313" key="2">
    <source>
        <dbReference type="Proteomes" id="UP000324222"/>
    </source>
</evidence>
<protein>
    <submittedName>
        <fullName evidence="1">Uncharacterized protein</fullName>
    </submittedName>
</protein>
<dbReference type="Proteomes" id="UP000324222">
    <property type="component" value="Unassembled WGS sequence"/>
</dbReference>
<keyword evidence="2" id="KW-1185">Reference proteome</keyword>
<dbReference type="AlphaFoldDB" id="A0A5B7CW76"/>
<sequence>MSKRVSLRNKQGQRCVRGLTCVGGICGSGEATLKNTPTLSTVTGPTSCQPSTCTKSWCTFSSWVSRCRCFPRPSNENGTVEPAETLTHSLTGVSAWSGLSSYTRLPAQVVGIKVVNTQTWKSFEIRAERYMLHSYSASIHYNKLHTHNQGSRKGSQPDSALL</sequence>
<name>A0A5B7CW76_PORTR</name>
<evidence type="ECO:0000313" key="1">
    <source>
        <dbReference type="EMBL" id="MPC13448.1"/>
    </source>
</evidence>
<accession>A0A5B7CW76</accession>
<comment type="caution">
    <text evidence="1">The sequence shown here is derived from an EMBL/GenBank/DDBJ whole genome shotgun (WGS) entry which is preliminary data.</text>
</comment>
<gene>
    <name evidence="1" type="ORF">E2C01_006183</name>
</gene>
<organism evidence="1 2">
    <name type="scientific">Portunus trituberculatus</name>
    <name type="common">Swimming crab</name>
    <name type="synonym">Neptunus trituberculatus</name>
    <dbReference type="NCBI Taxonomy" id="210409"/>
    <lineage>
        <taxon>Eukaryota</taxon>
        <taxon>Metazoa</taxon>
        <taxon>Ecdysozoa</taxon>
        <taxon>Arthropoda</taxon>
        <taxon>Crustacea</taxon>
        <taxon>Multicrustacea</taxon>
        <taxon>Malacostraca</taxon>
        <taxon>Eumalacostraca</taxon>
        <taxon>Eucarida</taxon>
        <taxon>Decapoda</taxon>
        <taxon>Pleocyemata</taxon>
        <taxon>Brachyura</taxon>
        <taxon>Eubrachyura</taxon>
        <taxon>Portunoidea</taxon>
        <taxon>Portunidae</taxon>
        <taxon>Portuninae</taxon>
        <taxon>Portunus</taxon>
    </lineage>
</organism>